<dbReference type="OrthoDB" id="1166712at2759"/>
<feature type="transmembrane region" description="Helical" evidence="1">
    <location>
        <begin position="21"/>
        <end position="39"/>
    </location>
</feature>
<comment type="caution">
    <text evidence="2">The sequence shown here is derived from an EMBL/GenBank/DDBJ whole genome shotgun (WGS) entry which is preliminary data.</text>
</comment>
<keyword evidence="1" id="KW-1133">Transmembrane helix</keyword>
<dbReference type="AlphaFoldDB" id="A0A9J5Y7E2"/>
<feature type="non-terminal residue" evidence="2">
    <location>
        <position position="105"/>
    </location>
</feature>
<dbReference type="Proteomes" id="UP000824120">
    <property type="component" value="Chromosome 7"/>
</dbReference>
<keyword evidence="1" id="KW-0812">Transmembrane</keyword>
<evidence type="ECO:0000313" key="2">
    <source>
        <dbReference type="EMBL" id="KAG5595180.1"/>
    </source>
</evidence>
<protein>
    <submittedName>
        <fullName evidence="2">Uncharacterized protein</fullName>
    </submittedName>
</protein>
<reference evidence="2 3" key="1">
    <citation type="submission" date="2020-09" db="EMBL/GenBank/DDBJ databases">
        <title>De no assembly of potato wild relative species, Solanum commersonii.</title>
        <authorList>
            <person name="Cho K."/>
        </authorList>
    </citation>
    <scope>NUCLEOTIDE SEQUENCE [LARGE SCALE GENOMIC DNA]</scope>
    <source>
        <strain evidence="2">LZ3.2</strain>
        <tissue evidence="2">Leaf</tissue>
    </source>
</reference>
<proteinExistence type="predicted"/>
<feature type="transmembrane region" description="Helical" evidence="1">
    <location>
        <begin position="51"/>
        <end position="67"/>
    </location>
</feature>
<dbReference type="EMBL" id="JACXVP010000007">
    <property type="protein sequence ID" value="KAG5595180.1"/>
    <property type="molecule type" value="Genomic_DNA"/>
</dbReference>
<evidence type="ECO:0000256" key="1">
    <source>
        <dbReference type="SAM" id="Phobius"/>
    </source>
</evidence>
<sequence length="105" mass="12170">RSISYKYLGCPASHTMKRKEHYAYLIIRYPLNVSLGNFIKSLPNSFGEIRILAGASIGILGIMHACLPKIKRGIGFRSLFDVSQAMYVKLWWRFRTQRSLWSNLF</sequence>
<accession>A0A9J5Y7E2</accession>
<gene>
    <name evidence="2" type="ORF">H5410_036412</name>
</gene>
<keyword evidence="1" id="KW-0472">Membrane</keyword>
<keyword evidence="3" id="KW-1185">Reference proteome</keyword>
<evidence type="ECO:0000313" key="3">
    <source>
        <dbReference type="Proteomes" id="UP000824120"/>
    </source>
</evidence>
<organism evidence="2 3">
    <name type="scientific">Solanum commersonii</name>
    <name type="common">Commerson's wild potato</name>
    <name type="synonym">Commerson's nightshade</name>
    <dbReference type="NCBI Taxonomy" id="4109"/>
    <lineage>
        <taxon>Eukaryota</taxon>
        <taxon>Viridiplantae</taxon>
        <taxon>Streptophyta</taxon>
        <taxon>Embryophyta</taxon>
        <taxon>Tracheophyta</taxon>
        <taxon>Spermatophyta</taxon>
        <taxon>Magnoliopsida</taxon>
        <taxon>eudicotyledons</taxon>
        <taxon>Gunneridae</taxon>
        <taxon>Pentapetalae</taxon>
        <taxon>asterids</taxon>
        <taxon>lamiids</taxon>
        <taxon>Solanales</taxon>
        <taxon>Solanaceae</taxon>
        <taxon>Solanoideae</taxon>
        <taxon>Solaneae</taxon>
        <taxon>Solanum</taxon>
    </lineage>
</organism>
<name>A0A9J5Y7E2_SOLCO</name>